<dbReference type="AlphaFoldDB" id="X0SJE3"/>
<sequence length="150" mass="16215">MRKFLLLSLPMILMLVCMWAIGTEAVTTPEGSVPQDLTTAKVEAPEIKANLDAQHRRKNAIMQERLTEQEQVSEAEKPVSLTPSTPSLLGLDGAVIEGRDKKPFEGKANVPNPGLILQGGDDIGSATEIASLPYSDTGTTEGYTDDYDEQ</sequence>
<accession>X0SJE3</accession>
<feature type="region of interest" description="Disordered" evidence="1">
    <location>
        <begin position="64"/>
        <end position="122"/>
    </location>
</feature>
<feature type="compositionally biased region" description="Low complexity" evidence="1">
    <location>
        <begin position="80"/>
        <end position="89"/>
    </location>
</feature>
<dbReference type="EMBL" id="BARS01009530">
    <property type="protein sequence ID" value="GAF75977.1"/>
    <property type="molecule type" value="Genomic_DNA"/>
</dbReference>
<name>X0SJE3_9ZZZZ</name>
<evidence type="ECO:0000256" key="1">
    <source>
        <dbReference type="SAM" id="MobiDB-lite"/>
    </source>
</evidence>
<reference evidence="2" key="1">
    <citation type="journal article" date="2014" name="Front. Microbiol.">
        <title>High frequency of phylogenetically diverse reductive dehalogenase-homologous genes in deep subseafloor sedimentary metagenomes.</title>
        <authorList>
            <person name="Kawai M."/>
            <person name="Futagami T."/>
            <person name="Toyoda A."/>
            <person name="Takaki Y."/>
            <person name="Nishi S."/>
            <person name="Hori S."/>
            <person name="Arai W."/>
            <person name="Tsubouchi T."/>
            <person name="Morono Y."/>
            <person name="Uchiyama I."/>
            <person name="Ito T."/>
            <person name="Fujiyama A."/>
            <person name="Inagaki F."/>
            <person name="Takami H."/>
        </authorList>
    </citation>
    <scope>NUCLEOTIDE SEQUENCE</scope>
    <source>
        <strain evidence="2">Expedition CK06-06</strain>
    </source>
</reference>
<comment type="caution">
    <text evidence="2">The sequence shown here is derived from an EMBL/GenBank/DDBJ whole genome shotgun (WGS) entry which is preliminary data.</text>
</comment>
<protein>
    <submittedName>
        <fullName evidence="2">Uncharacterized protein</fullName>
    </submittedName>
</protein>
<feature type="non-terminal residue" evidence="2">
    <location>
        <position position="150"/>
    </location>
</feature>
<organism evidence="2">
    <name type="scientific">marine sediment metagenome</name>
    <dbReference type="NCBI Taxonomy" id="412755"/>
    <lineage>
        <taxon>unclassified sequences</taxon>
        <taxon>metagenomes</taxon>
        <taxon>ecological metagenomes</taxon>
    </lineage>
</organism>
<gene>
    <name evidence="2" type="ORF">S01H1_17913</name>
</gene>
<proteinExistence type="predicted"/>
<evidence type="ECO:0000313" key="2">
    <source>
        <dbReference type="EMBL" id="GAF75977.1"/>
    </source>
</evidence>